<evidence type="ECO:0008006" key="3">
    <source>
        <dbReference type="Google" id="ProtNLM"/>
    </source>
</evidence>
<evidence type="ECO:0000313" key="2">
    <source>
        <dbReference type="Proteomes" id="UP001437256"/>
    </source>
</evidence>
<reference evidence="1 2" key="1">
    <citation type="submission" date="2024-05" db="EMBL/GenBank/DDBJ databases">
        <title>A draft genome resource for the thread blight pathogen Marasmius tenuissimus strain MS-2.</title>
        <authorList>
            <person name="Yulfo-Soto G.E."/>
            <person name="Baruah I.K."/>
            <person name="Amoako-Attah I."/>
            <person name="Bukari Y."/>
            <person name="Meinhardt L.W."/>
            <person name="Bailey B.A."/>
            <person name="Cohen S.P."/>
        </authorList>
    </citation>
    <scope>NUCLEOTIDE SEQUENCE [LARGE SCALE GENOMIC DNA]</scope>
    <source>
        <strain evidence="1 2">MS-2</strain>
    </source>
</reference>
<dbReference type="SUPFAM" id="SSF52047">
    <property type="entry name" value="RNI-like"/>
    <property type="match status" value="1"/>
</dbReference>
<sequence length="569" mass="64397">MAMMGQYQGHGSPSSTRFADICGTNYAPSKEEIIEIRSLIHDPEEEIRRIDEEISRLQARRDELQQFVGRHQRLLSPFRRLPGELWGEVFVRCLPDKHLPVRRLSEAPLIFTVICRSWRNIALKTPRLWSSLHLALPSPSITIEGEDLVSLLECRREGLRLWLERSGTLPLNLSLVMNIPLDQIGSKAESYSNCIGIIADYCRRWRTLSLFNIIPSAVSRFQSISPEDLPLLVAFSDVGPQAHRMLPRSQTSSAFFETVGNSLSLRKLRTTINPDTGLTLPVRWGHLHLLEIQTHIGLSECAPFVQRVVESSPLLLDCILLFSIGFSQQSQLSELVAHHQEWSRLHKLAITFDGYVDETFQSIVVDVFETITTPVLTHLSLSYSVFGTRPDRDRPLPFDGLITRSGCALKSLELQMSYGTNLQTTLDHLTLLTTLSLSRSSLITYSNANEPSSIHLDPEVVPTLMASEELVRCPNIEHLILRHFHPRRASTLVDLIESRARLTRLKSFVVDFGDIQSKKTTELITSAQALVKSKELGIEIEWKFRDPFVNGMEGPYAHFPGADYDSFDL</sequence>
<accession>A0ABR2ZH73</accession>
<name>A0ABR2ZH73_9AGAR</name>
<proteinExistence type="predicted"/>
<gene>
    <name evidence="1" type="ORF">AAF712_013110</name>
</gene>
<dbReference type="Proteomes" id="UP001437256">
    <property type="component" value="Unassembled WGS sequence"/>
</dbReference>
<keyword evidence="2" id="KW-1185">Reference proteome</keyword>
<organism evidence="1 2">
    <name type="scientific">Marasmius tenuissimus</name>
    <dbReference type="NCBI Taxonomy" id="585030"/>
    <lineage>
        <taxon>Eukaryota</taxon>
        <taxon>Fungi</taxon>
        <taxon>Dikarya</taxon>
        <taxon>Basidiomycota</taxon>
        <taxon>Agaricomycotina</taxon>
        <taxon>Agaricomycetes</taxon>
        <taxon>Agaricomycetidae</taxon>
        <taxon>Agaricales</taxon>
        <taxon>Marasmiineae</taxon>
        <taxon>Marasmiaceae</taxon>
        <taxon>Marasmius</taxon>
    </lineage>
</organism>
<dbReference type="EMBL" id="JBBXMP010000192">
    <property type="protein sequence ID" value="KAL0060093.1"/>
    <property type="molecule type" value="Genomic_DNA"/>
</dbReference>
<comment type="caution">
    <text evidence="1">The sequence shown here is derived from an EMBL/GenBank/DDBJ whole genome shotgun (WGS) entry which is preliminary data.</text>
</comment>
<protein>
    <recommendedName>
        <fullName evidence="3">F-box domain-containing protein</fullName>
    </recommendedName>
</protein>
<evidence type="ECO:0000313" key="1">
    <source>
        <dbReference type="EMBL" id="KAL0060093.1"/>
    </source>
</evidence>